<comment type="subcellular location">
    <subcellularLocation>
        <location evidence="1">Endoplasmic reticulum</location>
    </subcellularLocation>
</comment>
<reference evidence="6" key="1">
    <citation type="submission" date="2022-06" db="EMBL/GenBank/DDBJ databases">
        <title>Isolation of gut microbiota from human fecal samples.</title>
        <authorList>
            <person name="Pamer E.G."/>
            <person name="Barat B."/>
            <person name="Waligurski E."/>
            <person name="Medina S."/>
            <person name="Paddock L."/>
            <person name="Mostad J."/>
        </authorList>
    </citation>
    <scope>NUCLEOTIDE SEQUENCE</scope>
    <source>
        <strain evidence="6">DFI.6.22</strain>
    </source>
</reference>
<dbReference type="InterPro" id="IPR051019">
    <property type="entry name" value="VLCFA-Steroid_DH"/>
</dbReference>
<gene>
    <name evidence="6" type="ORF">NE651_02630</name>
</gene>
<organism evidence="6 7">
    <name type="scientific">Alistipes onderdonkii</name>
    <dbReference type="NCBI Taxonomy" id="328813"/>
    <lineage>
        <taxon>Bacteria</taxon>
        <taxon>Pseudomonadati</taxon>
        <taxon>Bacteroidota</taxon>
        <taxon>Bacteroidia</taxon>
        <taxon>Bacteroidales</taxon>
        <taxon>Rikenellaceae</taxon>
        <taxon>Alistipes</taxon>
    </lineage>
</organism>
<feature type="compositionally biased region" description="Low complexity" evidence="5">
    <location>
        <begin position="13"/>
        <end position="25"/>
    </location>
</feature>
<evidence type="ECO:0000256" key="1">
    <source>
        <dbReference type="ARBA" id="ARBA00004240"/>
    </source>
</evidence>
<evidence type="ECO:0000256" key="3">
    <source>
        <dbReference type="ARBA" id="ARBA00023002"/>
    </source>
</evidence>
<evidence type="ECO:0000313" key="7">
    <source>
        <dbReference type="Proteomes" id="UP001205035"/>
    </source>
</evidence>
<dbReference type="EMBL" id="JANGBQ010000003">
    <property type="protein sequence ID" value="MCQ5081783.1"/>
    <property type="molecule type" value="Genomic_DNA"/>
</dbReference>
<dbReference type="InterPro" id="IPR020904">
    <property type="entry name" value="Sc_DH/Rdtase_CS"/>
</dbReference>
<dbReference type="PANTHER" id="PTHR43899:SF13">
    <property type="entry name" value="RH59310P"/>
    <property type="match status" value="1"/>
</dbReference>
<comment type="similarity">
    <text evidence="2 4">Belongs to the short-chain dehydrogenases/reductases (SDR) family.</text>
</comment>
<evidence type="ECO:0000256" key="5">
    <source>
        <dbReference type="SAM" id="MobiDB-lite"/>
    </source>
</evidence>
<comment type="caution">
    <text evidence="6">The sequence shown here is derived from an EMBL/GenBank/DDBJ whole genome shotgun (WGS) entry which is preliminary data.</text>
</comment>
<feature type="region of interest" description="Disordered" evidence="5">
    <location>
        <begin position="95"/>
        <end position="120"/>
    </location>
</feature>
<dbReference type="CDD" id="cd05233">
    <property type="entry name" value="SDR_c"/>
    <property type="match status" value="1"/>
</dbReference>
<dbReference type="InterPro" id="IPR002347">
    <property type="entry name" value="SDR_fam"/>
</dbReference>
<dbReference type="Pfam" id="PF00106">
    <property type="entry name" value="adh_short"/>
    <property type="match status" value="2"/>
</dbReference>
<dbReference type="SUPFAM" id="SSF51735">
    <property type="entry name" value="NAD(P)-binding Rossmann-fold domains"/>
    <property type="match status" value="1"/>
</dbReference>
<dbReference type="RefSeq" id="WP_022331747.1">
    <property type="nucleotide sequence ID" value="NZ_JANGBQ010000003.1"/>
</dbReference>
<name>A0AAJ1FNJ7_9BACT</name>
<feature type="region of interest" description="Disordered" evidence="5">
    <location>
        <begin position="1"/>
        <end position="44"/>
    </location>
</feature>
<keyword evidence="3" id="KW-0560">Oxidoreductase</keyword>
<dbReference type="PRINTS" id="PR00080">
    <property type="entry name" value="SDRFAMILY"/>
</dbReference>
<dbReference type="GO" id="GO:0045703">
    <property type="term" value="F:ketoreductase activity"/>
    <property type="evidence" value="ECO:0007669"/>
    <property type="project" value="TreeGrafter"/>
</dbReference>
<dbReference type="PRINTS" id="PR00081">
    <property type="entry name" value="GDHRDH"/>
</dbReference>
<dbReference type="Proteomes" id="UP001205035">
    <property type="component" value="Unassembled WGS sequence"/>
</dbReference>
<evidence type="ECO:0000313" key="6">
    <source>
        <dbReference type="EMBL" id="MCQ5081783.1"/>
    </source>
</evidence>
<proteinExistence type="inferred from homology"/>
<dbReference type="PIRSF" id="PIRSF000126">
    <property type="entry name" value="11-beta-HSD1"/>
    <property type="match status" value="1"/>
</dbReference>
<dbReference type="InterPro" id="IPR036291">
    <property type="entry name" value="NAD(P)-bd_dom_sf"/>
</dbReference>
<evidence type="ECO:0000256" key="4">
    <source>
        <dbReference type="RuleBase" id="RU000363"/>
    </source>
</evidence>
<dbReference type="Gene3D" id="3.40.50.720">
    <property type="entry name" value="NAD(P)-binding Rossmann-like Domain"/>
    <property type="match status" value="2"/>
</dbReference>
<dbReference type="AlphaFoldDB" id="A0AAJ1FNJ7"/>
<feature type="compositionally biased region" description="Basic and acidic residues" evidence="5">
    <location>
        <begin position="29"/>
        <end position="40"/>
    </location>
</feature>
<dbReference type="PANTHER" id="PTHR43899">
    <property type="entry name" value="RH59310P"/>
    <property type="match status" value="1"/>
</dbReference>
<dbReference type="PROSITE" id="PS00061">
    <property type="entry name" value="ADH_SHORT"/>
    <property type="match status" value="1"/>
</dbReference>
<protein>
    <submittedName>
        <fullName evidence="6">SDR family NAD(P)-dependent oxidoreductase</fullName>
    </submittedName>
</protein>
<evidence type="ECO:0000256" key="2">
    <source>
        <dbReference type="ARBA" id="ARBA00006484"/>
    </source>
</evidence>
<sequence length="395" mass="42254">MEHMEKRKRNSETAGAAAQGGTPAGSRKHAAEPQGRRMERGAVAPGSAWALVTGAGSGIGRCYALRLAALGYRLVIAGDNRAPLEAVAEEIRNARPAGRKAAAKEPEAAEGSEVTEKSKVAERLGVAASADGSGAPGREPAAAIAEATGEPGAETDGNGALAAGSAQQGVGSGKECGNRATAAVTPDVRVITIDLARVGAAQELYDRMAAEGIVVDVVINNAGIFSFCDILDTPAERIERIILLHDLTVTQLCRLFAADMVRRGVRGHILNMSSYSLWMPFPGLALYSASKAYMRSFSVAFAKEVRERGIRVTAVCPAGVATDLYGLTPYWQRIGRKLGVLITPDSCARRGLKALWKGRRCIVPDWWNRAWIPFCKVLPMWVLRPVRRFTMKFQK</sequence>
<accession>A0AAJ1FNJ7</accession>